<evidence type="ECO:0000256" key="2">
    <source>
        <dbReference type="ARBA" id="ARBA00007965"/>
    </source>
</evidence>
<keyword evidence="5 7" id="KW-1133">Transmembrane helix</keyword>
<feature type="transmembrane region" description="Helical" evidence="7">
    <location>
        <begin position="60"/>
        <end position="80"/>
    </location>
</feature>
<protein>
    <submittedName>
        <fullName evidence="8">Uncharacterized protein</fullName>
    </submittedName>
</protein>
<evidence type="ECO:0000256" key="6">
    <source>
        <dbReference type="ARBA" id="ARBA00023136"/>
    </source>
</evidence>
<dbReference type="InterPro" id="IPR002259">
    <property type="entry name" value="Eqnu_transpt"/>
</dbReference>
<keyword evidence="6 7" id="KW-0472">Membrane</keyword>
<dbReference type="Pfam" id="PF01733">
    <property type="entry name" value="Nucleoside_tran"/>
    <property type="match status" value="1"/>
</dbReference>
<dbReference type="Proteomes" id="UP001472677">
    <property type="component" value="Unassembled WGS sequence"/>
</dbReference>
<comment type="subcellular location">
    <subcellularLocation>
        <location evidence="1">Membrane</location>
        <topology evidence="1">Multi-pass membrane protein</topology>
    </subcellularLocation>
</comment>
<keyword evidence="9" id="KW-1185">Reference proteome</keyword>
<feature type="transmembrane region" description="Helical" evidence="7">
    <location>
        <begin position="124"/>
        <end position="144"/>
    </location>
</feature>
<sequence length="282" mass="31625">MENQKALMDHQPEPRDTYRVAYRIHFLLGAGNLLPRNAFITAVDYFGYLYPAKHVEKVFSVGYMSSSVLVLVVMMSSVGLKSNECSLLCDGRSSCNMQFSRWIDSGMLDRVCRKASETVHAGHFCWNCLFSFAAFFVAISYTSYQSCNSITEFLEMIHFALVLDRGEEDLVASTRFHGKVFDCSIYVPQSIKKATWGCIARLLFYPLFTACLHGPKWLKGEIHMVVLTFMLGLSNGYLTRVLMILAPKSVPVSEAELSAIVLVMFLGIGLVSGSVLGWFRVI</sequence>
<dbReference type="EMBL" id="JBBPBM010000120">
    <property type="protein sequence ID" value="KAK8505973.1"/>
    <property type="molecule type" value="Genomic_DNA"/>
</dbReference>
<evidence type="ECO:0000256" key="1">
    <source>
        <dbReference type="ARBA" id="ARBA00004141"/>
    </source>
</evidence>
<gene>
    <name evidence="8" type="ORF">V6N12_074035</name>
</gene>
<feature type="transmembrane region" description="Helical" evidence="7">
    <location>
        <begin position="20"/>
        <end position="40"/>
    </location>
</feature>
<feature type="transmembrane region" description="Helical" evidence="7">
    <location>
        <begin position="224"/>
        <end position="245"/>
    </location>
</feature>
<evidence type="ECO:0000256" key="5">
    <source>
        <dbReference type="ARBA" id="ARBA00022989"/>
    </source>
</evidence>
<keyword evidence="3" id="KW-0813">Transport</keyword>
<proteinExistence type="inferred from homology"/>
<evidence type="ECO:0000313" key="9">
    <source>
        <dbReference type="Proteomes" id="UP001472677"/>
    </source>
</evidence>
<evidence type="ECO:0000313" key="8">
    <source>
        <dbReference type="EMBL" id="KAK8505973.1"/>
    </source>
</evidence>
<dbReference type="PANTHER" id="PTHR10332">
    <property type="entry name" value="EQUILIBRATIVE NUCLEOSIDE TRANSPORTER"/>
    <property type="match status" value="1"/>
</dbReference>
<evidence type="ECO:0000256" key="3">
    <source>
        <dbReference type="ARBA" id="ARBA00022448"/>
    </source>
</evidence>
<evidence type="ECO:0000256" key="7">
    <source>
        <dbReference type="SAM" id="Phobius"/>
    </source>
</evidence>
<reference evidence="8 9" key="1">
    <citation type="journal article" date="2024" name="G3 (Bethesda)">
        <title>Genome assembly of Hibiscus sabdariffa L. provides insights into metabolisms of medicinal natural products.</title>
        <authorList>
            <person name="Kim T."/>
        </authorList>
    </citation>
    <scope>NUCLEOTIDE SEQUENCE [LARGE SCALE GENOMIC DNA]</scope>
    <source>
        <strain evidence="8">TK-2024</strain>
        <tissue evidence="8">Old leaves</tissue>
    </source>
</reference>
<feature type="transmembrane region" description="Helical" evidence="7">
    <location>
        <begin position="257"/>
        <end position="279"/>
    </location>
</feature>
<dbReference type="PANTHER" id="PTHR10332:SF77">
    <property type="entry name" value="EQUILIBRATIVE NUCLEOTIDE TRANSPORTER 8"/>
    <property type="match status" value="1"/>
</dbReference>
<comment type="similarity">
    <text evidence="2">Belongs to the SLC29A/ENT transporter (TC 2.A.57) family.</text>
</comment>
<name>A0ABR2BGB5_9ROSI</name>
<accession>A0ABR2BGB5</accession>
<organism evidence="8 9">
    <name type="scientific">Hibiscus sabdariffa</name>
    <name type="common">roselle</name>
    <dbReference type="NCBI Taxonomy" id="183260"/>
    <lineage>
        <taxon>Eukaryota</taxon>
        <taxon>Viridiplantae</taxon>
        <taxon>Streptophyta</taxon>
        <taxon>Embryophyta</taxon>
        <taxon>Tracheophyta</taxon>
        <taxon>Spermatophyta</taxon>
        <taxon>Magnoliopsida</taxon>
        <taxon>eudicotyledons</taxon>
        <taxon>Gunneridae</taxon>
        <taxon>Pentapetalae</taxon>
        <taxon>rosids</taxon>
        <taxon>malvids</taxon>
        <taxon>Malvales</taxon>
        <taxon>Malvaceae</taxon>
        <taxon>Malvoideae</taxon>
        <taxon>Hibiscus</taxon>
    </lineage>
</organism>
<evidence type="ECO:0000256" key="4">
    <source>
        <dbReference type="ARBA" id="ARBA00022692"/>
    </source>
</evidence>
<comment type="caution">
    <text evidence="8">The sequence shown here is derived from an EMBL/GenBank/DDBJ whole genome shotgun (WGS) entry which is preliminary data.</text>
</comment>
<keyword evidence="4 7" id="KW-0812">Transmembrane</keyword>